<organism evidence="1 2">
    <name type="scientific">Nocardia lasii</name>
    <dbReference type="NCBI Taxonomy" id="1616107"/>
    <lineage>
        <taxon>Bacteria</taxon>
        <taxon>Bacillati</taxon>
        <taxon>Actinomycetota</taxon>
        <taxon>Actinomycetes</taxon>
        <taxon>Mycobacteriales</taxon>
        <taxon>Nocardiaceae</taxon>
        <taxon>Nocardia</taxon>
    </lineage>
</organism>
<proteinExistence type="predicted"/>
<dbReference type="EMBL" id="JBHSQN010000017">
    <property type="protein sequence ID" value="MFC6014421.1"/>
    <property type="molecule type" value="Genomic_DNA"/>
</dbReference>
<evidence type="ECO:0000313" key="1">
    <source>
        <dbReference type="EMBL" id="MFC6014421.1"/>
    </source>
</evidence>
<evidence type="ECO:0000313" key="2">
    <source>
        <dbReference type="Proteomes" id="UP001596223"/>
    </source>
</evidence>
<comment type="caution">
    <text evidence="1">The sequence shown here is derived from an EMBL/GenBank/DDBJ whole genome shotgun (WGS) entry which is preliminary data.</text>
</comment>
<gene>
    <name evidence="1" type="ORF">ACFP3H_25485</name>
</gene>
<keyword evidence="2" id="KW-1185">Reference proteome</keyword>
<reference evidence="2" key="1">
    <citation type="journal article" date="2019" name="Int. J. Syst. Evol. Microbiol.">
        <title>The Global Catalogue of Microorganisms (GCM) 10K type strain sequencing project: providing services to taxonomists for standard genome sequencing and annotation.</title>
        <authorList>
            <consortium name="The Broad Institute Genomics Platform"/>
            <consortium name="The Broad Institute Genome Sequencing Center for Infectious Disease"/>
            <person name="Wu L."/>
            <person name="Ma J."/>
        </authorList>
    </citation>
    <scope>NUCLEOTIDE SEQUENCE [LARGE SCALE GENOMIC DNA]</scope>
    <source>
        <strain evidence="2">CCUG 36956</strain>
    </source>
</reference>
<accession>A0ABW1JY33</accession>
<name>A0ABW1JY33_9NOCA</name>
<dbReference type="Proteomes" id="UP001596223">
    <property type="component" value="Unassembled WGS sequence"/>
</dbReference>
<sequence>MAMGDLRYVRFHGVAAGRRGENPGVFGLVNGLWAAGQLSGPQVRFRRAGNDWFDENLANPGAVDPRVYDRERNPEARSWFKSSATTMIERVGGYLAILDAHGIAWERVESDDPGPVLYEDEHQIVVGSGARLREPTAAYGYCTG</sequence>
<dbReference type="RefSeq" id="WP_378609751.1">
    <property type="nucleotide sequence ID" value="NZ_JBHSQN010000017.1"/>
</dbReference>
<protein>
    <submittedName>
        <fullName evidence="1">Uncharacterized protein</fullName>
    </submittedName>
</protein>